<dbReference type="InterPro" id="IPR021257">
    <property type="entry name" value="DUF2809"/>
</dbReference>
<accession>A0ABT3GQP6</accession>
<sequence>MKVFRMRRSRLVYAGWIAVTIAAGLVSRSSRAASFLPDFIRSYAGDTLWALMVFLILGFLFPRAKTGVIGLAALGISFGVEISQLYEAEWINRIRATRVGGLVLGRGWVTTDLLCYAVGVGLGVMGEIWKKCRVSSDR</sequence>
<dbReference type="Pfam" id="PF10990">
    <property type="entry name" value="DUF2809"/>
    <property type="match status" value="1"/>
</dbReference>
<name>A0ABT3GQP6_9BACT</name>
<comment type="caution">
    <text evidence="2">The sequence shown here is derived from an EMBL/GenBank/DDBJ whole genome shotgun (WGS) entry which is preliminary data.</text>
</comment>
<gene>
    <name evidence="2" type="ORF">OKA05_24775</name>
</gene>
<reference evidence="2 3" key="1">
    <citation type="submission" date="2022-10" db="EMBL/GenBank/DDBJ databases">
        <title>Luteolibacter arcticus strain CCTCC AB 2014275, whole genome shotgun sequencing project.</title>
        <authorList>
            <person name="Zhao G."/>
            <person name="Shen L."/>
        </authorList>
    </citation>
    <scope>NUCLEOTIDE SEQUENCE [LARGE SCALE GENOMIC DNA]</scope>
    <source>
        <strain evidence="2 3">CCTCC AB 2014275</strain>
    </source>
</reference>
<proteinExistence type="predicted"/>
<protein>
    <submittedName>
        <fullName evidence="2">DUF2809 domain-containing protein</fullName>
    </submittedName>
</protein>
<keyword evidence="1" id="KW-0472">Membrane</keyword>
<organism evidence="2 3">
    <name type="scientific">Luteolibacter arcticus</name>
    <dbReference type="NCBI Taxonomy" id="1581411"/>
    <lineage>
        <taxon>Bacteria</taxon>
        <taxon>Pseudomonadati</taxon>
        <taxon>Verrucomicrobiota</taxon>
        <taxon>Verrucomicrobiia</taxon>
        <taxon>Verrucomicrobiales</taxon>
        <taxon>Verrucomicrobiaceae</taxon>
        <taxon>Luteolibacter</taxon>
    </lineage>
</organism>
<feature type="transmembrane region" description="Helical" evidence="1">
    <location>
        <begin position="106"/>
        <end position="129"/>
    </location>
</feature>
<keyword evidence="1" id="KW-0812">Transmembrane</keyword>
<feature type="transmembrane region" description="Helical" evidence="1">
    <location>
        <begin position="68"/>
        <end position="86"/>
    </location>
</feature>
<keyword evidence="1" id="KW-1133">Transmembrane helix</keyword>
<evidence type="ECO:0000313" key="2">
    <source>
        <dbReference type="EMBL" id="MCW1925796.1"/>
    </source>
</evidence>
<keyword evidence="3" id="KW-1185">Reference proteome</keyword>
<feature type="transmembrane region" description="Helical" evidence="1">
    <location>
        <begin position="42"/>
        <end position="61"/>
    </location>
</feature>
<dbReference type="Proteomes" id="UP001320876">
    <property type="component" value="Unassembled WGS sequence"/>
</dbReference>
<dbReference type="EMBL" id="JAPDDT010000017">
    <property type="protein sequence ID" value="MCW1925796.1"/>
    <property type="molecule type" value="Genomic_DNA"/>
</dbReference>
<dbReference type="RefSeq" id="WP_264489903.1">
    <property type="nucleotide sequence ID" value="NZ_JAPDDT010000017.1"/>
</dbReference>
<evidence type="ECO:0000313" key="3">
    <source>
        <dbReference type="Proteomes" id="UP001320876"/>
    </source>
</evidence>
<evidence type="ECO:0000256" key="1">
    <source>
        <dbReference type="SAM" id="Phobius"/>
    </source>
</evidence>